<dbReference type="InterPro" id="IPR005094">
    <property type="entry name" value="Endonuclease_MobA/VirD2"/>
</dbReference>
<name>A0ABW5KKT3_9SPHI</name>
<evidence type="ECO:0000313" key="4">
    <source>
        <dbReference type="Proteomes" id="UP001597545"/>
    </source>
</evidence>
<dbReference type="Pfam" id="PF03432">
    <property type="entry name" value="Relaxase"/>
    <property type="match status" value="1"/>
</dbReference>
<evidence type="ECO:0000313" key="3">
    <source>
        <dbReference type="EMBL" id="MFD2549241.1"/>
    </source>
</evidence>
<feature type="compositionally biased region" description="Basic residues" evidence="1">
    <location>
        <begin position="347"/>
        <end position="357"/>
    </location>
</feature>
<dbReference type="RefSeq" id="WP_380905559.1">
    <property type="nucleotide sequence ID" value="NZ_JBHUEG010000012.1"/>
</dbReference>
<feature type="region of interest" description="Disordered" evidence="1">
    <location>
        <begin position="338"/>
        <end position="357"/>
    </location>
</feature>
<dbReference type="Proteomes" id="UP001597545">
    <property type="component" value="Unassembled WGS sequence"/>
</dbReference>
<evidence type="ECO:0000259" key="2">
    <source>
        <dbReference type="Pfam" id="PF03432"/>
    </source>
</evidence>
<keyword evidence="4" id="KW-1185">Reference proteome</keyword>
<organism evidence="3 4">
    <name type="scientific">Sphingobacterium suaedae</name>
    <dbReference type="NCBI Taxonomy" id="1686402"/>
    <lineage>
        <taxon>Bacteria</taxon>
        <taxon>Pseudomonadati</taxon>
        <taxon>Bacteroidota</taxon>
        <taxon>Sphingobacteriia</taxon>
        <taxon>Sphingobacteriales</taxon>
        <taxon>Sphingobacteriaceae</taxon>
        <taxon>Sphingobacterium</taxon>
    </lineage>
</organism>
<comment type="caution">
    <text evidence="3">The sequence shown here is derived from an EMBL/GenBank/DDBJ whole genome shotgun (WGS) entry which is preliminary data.</text>
</comment>
<proteinExistence type="predicted"/>
<evidence type="ECO:0000256" key="1">
    <source>
        <dbReference type="SAM" id="MobiDB-lite"/>
    </source>
</evidence>
<protein>
    <submittedName>
        <fullName evidence="3">Relaxase/mobilization nuclease domain-containing protein</fullName>
    </submittedName>
</protein>
<sequence length="357" mass="41464">MYKVDRDMAELMYVANFDALLALDKVSADDYVRYLQAHSFSSTITKLPGFHAIISCKGRSYTKHGLTEIALEWLRKMGYGRQPFLLFFHKDSDNNHIHMVTTRVRRSGSKIDHKFEKVRGHEILNEVMGLDEKRRAEDVIKDLLDYRISSHAGFLAALQSRGYFLRLISESYHVYQYYVKRGEIRAALLDEKIRRFSMDHQTRDELERTLEKARRHCQFGIFPLPIRLTGGRKRESFQFSSSMAELLSAEFNIDLLYNMDKKSRLLECTLVDHNSKTIYSGDALLPFVKWLDLEAFGVNVSSAQRSWEVSPAYRSEMGNATSLANDYLPEVRLEIADDQDDEAVHGRERKGSRRKRT</sequence>
<dbReference type="EMBL" id="JBHULR010000015">
    <property type="protein sequence ID" value="MFD2549241.1"/>
    <property type="molecule type" value="Genomic_DNA"/>
</dbReference>
<gene>
    <name evidence="3" type="ORF">ACFSR5_16455</name>
</gene>
<reference evidence="4" key="1">
    <citation type="journal article" date="2019" name="Int. J. Syst. Evol. Microbiol.">
        <title>The Global Catalogue of Microorganisms (GCM) 10K type strain sequencing project: providing services to taxonomists for standard genome sequencing and annotation.</title>
        <authorList>
            <consortium name="The Broad Institute Genomics Platform"/>
            <consortium name="The Broad Institute Genome Sequencing Center for Infectious Disease"/>
            <person name="Wu L."/>
            <person name="Ma J."/>
        </authorList>
    </citation>
    <scope>NUCLEOTIDE SEQUENCE [LARGE SCALE GENOMIC DNA]</scope>
    <source>
        <strain evidence="4">KCTC 42662</strain>
    </source>
</reference>
<feature type="domain" description="MobA/VirD2-like nuclease" evidence="2">
    <location>
        <begin position="45"/>
        <end position="127"/>
    </location>
</feature>
<accession>A0ABW5KKT3</accession>